<sequence length="339" mass="36488">MWIDGHLDLAYNASLGRDLTLGLGALRACDPVEGQTATVSFEELRRAGVGLCLGTLFAAPQTNDHAGYTDWRGARAQAISQLEQYQRWQDGGFIRLLGSGAEISAHAAKYDQHLGDPAASPLGVVLLMEGADPLRDVDDLPFWHKEGVRAIGLSWGKTRFAGGTAAAGPLTERGRELLAGMRELGVAQDLSHLDEQAFFEAVELQPRCFASHSNSRAVLKLGSAEGNRHLSDEMARAIGERGGIIGLVLVDSFLKGGWVLGDPRVELQQVLRHAERYAELIGWDKVGLGSDLDGGFGNEKTPLGIDQASDLGRLAEVFPDEARDGVMGGNWLRWLGANL</sequence>
<dbReference type="PROSITE" id="PS51365">
    <property type="entry name" value="RENAL_DIPEPTIDASE_2"/>
    <property type="match status" value="1"/>
</dbReference>
<dbReference type="EMBL" id="VKDB01000008">
    <property type="protein sequence ID" value="TSA85708.1"/>
    <property type="molecule type" value="Genomic_DNA"/>
</dbReference>
<proteinExistence type="predicted"/>
<dbReference type="Gene3D" id="3.20.20.140">
    <property type="entry name" value="Metal-dependent hydrolases"/>
    <property type="match status" value="1"/>
</dbReference>
<dbReference type="PANTHER" id="PTHR10443">
    <property type="entry name" value="MICROSOMAL DIPEPTIDASE"/>
    <property type="match status" value="1"/>
</dbReference>
<dbReference type="AlphaFoldDB" id="A0A553UZT6"/>
<dbReference type="Pfam" id="PF01244">
    <property type="entry name" value="Peptidase_M19"/>
    <property type="match status" value="1"/>
</dbReference>
<keyword evidence="2" id="KW-1185">Reference proteome</keyword>
<comment type="caution">
    <text evidence="1">The sequence shown here is derived from an EMBL/GenBank/DDBJ whole genome shotgun (WGS) entry which is preliminary data.</text>
</comment>
<organism evidence="1 2">
    <name type="scientific">Deinococcus detaillensis</name>
    <dbReference type="NCBI Taxonomy" id="2592048"/>
    <lineage>
        <taxon>Bacteria</taxon>
        <taxon>Thermotogati</taxon>
        <taxon>Deinococcota</taxon>
        <taxon>Deinococci</taxon>
        <taxon>Deinococcales</taxon>
        <taxon>Deinococcaceae</taxon>
        <taxon>Deinococcus</taxon>
    </lineage>
</organism>
<name>A0A553UZT6_9DEIO</name>
<dbReference type="GO" id="GO:0070573">
    <property type="term" value="F:metallodipeptidase activity"/>
    <property type="evidence" value="ECO:0007669"/>
    <property type="project" value="InterPro"/>
</dbReference>
<evidence type="ECO:0000313" key="2">
    <source>
        <dbReference type="Proteomes" id="UP000316092"/>
    </source>
</evidence>
<dbReference type="SUPFAM" id="SSF51556">
    <property type="entry name" value="Metallo-dependent hydrolases"/>
    <property type="match status" value="1"/>
</dbReference>
<dbReference type="InterPro" id="IPR032466">
    <property type="entry name" value="Metal_Hydrolase"/>
</dbReference>
<dbReference type="GO" id="GO:0006508">
    <property type="term" value="P:proteolysis"/>
    <property type="evidence" value="ECO:0007669"/>
    <property type="project" value="InterPro"/>
</dbReference>
<evidence type="ECO:0000313" key="1">
    <source>
        <dbReference type="EMBL" id="TSA85708.1"/>
    </source>
</evidence>
<dbReference type="RefSeq" id="WP_143720639.1">
    <property type="nucleotide sequence ID" value="NZ_VKDB01000008.1"/>
</dbReference>
<gene>
    <name evidence="1" type="ORF">FNU79_09275</name>
</gene>
<protein>
    <submittedName>
        <fullName evidence="1">Peptidase M19</fullName>
    </submittedName>
</protein>
<dbReference type="PANTHER" id="PTHR10443:SF12">
    <property type="entry name" value="DIPEPTIDASE"/>
    <property type="match status" value="1"/>
</dbReference>
<accession>A0A553UZT6</accession>
<reference evidence="1 2" key="1">
    <citation type="submission" date="2019-07" db="EMBL/GenBank/DDBJ databases">
        <title>Deinococcus detaillus sp. nov., isolated from humus soil in Antarctica.</title>
        <authorList>
            <person name="Zhang K."/>
        </authorList>
    </citation>
    <scope>NUCLEOTIDE SEQUENCE [LARGE SCALE GENOMIC DNA]</scope>
    <source>
        <strain evidence="1 2">H1</strain>
    </source>
</reference>
<dbReference type="Proteomes" id="UP000316092">
    <property type="component" value="Unassembled WGS sequence"/>
</dbReference>
<dbReference type="OrthoDB" id="9804920at2"/>
<dbReference type="InterPro" id="IPR008257">
    <property type="entry name" value="Pept_M19"/>
</dbReference>